<name>A0A895XGZ3_9ACTN</name>
<dbReference type="Pfam" id="PF00005">
    <property type="entry name" value="ABC_tran"/>
    <property type="match status" value="1"/>
</dbReference>
<dbReference type="Gene3D" id="3.40.50.300">
    <property type="entry name" value="P-loop containing nucleotide triphosphate hydrolases"/>
    <property type="match status" value="1"/>
</dbReference>
<keyword evidence="6" id="KW-1185">Reference proteome</keyword>
<dbReference type="RefSeq" id="WP_213170177.1">
    <property type="nucleotide sequence ID" value="NZ_CP070496.1"/>
</dbReference>
<dbReference type="InterPro" id="IPR027417">
    <property type="entry name" value="P-loop_NTPase"/>
</dbReference>
<dbReference type="InterPro" id="IPR015854">
    <property type="entry name" value="ABC_transpr_LolD-like"/>
</dbReference>
<dbReference type="GO" id="GO:0098796">
    <property type="term" value="C:membrane protein complex"/>
    <property type="evidence" value="ECO:0007669"/>
    <property type="project" value="UniProtKB-ARBA"/>
</dbReference>
<evidence type="ECO:0000313" key="6">
    <source>
        <dbReference type="Proteomes" id="UP000662939"/>
    </source>
</evidence>
<dbReference type="SUPFAM" id="SSF52540">
    <property type="entry name" value="P-loop containing nucleoside triphosphate hydrolases"/>
    <property type="match status" value="1"/>
</dbReference>
<gene>
    <name evidence="5" type="ORF">JQS30_10165</name>
</gene>
<dbReference type="InterPro" id="IPR003593">
    <property type="entry name" value="AAA+_ATPase"/>
</dbReference>
<dbReference type="KEGG" id="nav:JQS30_10165"/>
<feature type="domain" description="ABC transporter" evidence="4">
    <location>
        <begin position="6"/>
        <end position="222"/>
    </location>
</feature>
<organism evidence="5 6">
    <name type="scientific">Natronoglycomyces albus</name>
    <dbReference type="NCBI Taxonomy" id="2811108"/>
    <lineage>
        <taxon>Bacteria</taxon>
        <taxon>Bacillati</taxon>
        <taxon>Actinomycetota</taxon>
        <taxon>Actinomycetes</taxon>
        <taxon>Glycomycetales</taxon>
        <taxon>Glycomycetaceae</taxon>
        <taxon>Natronoglycomyces</taxon>
    </lineage>
</organism>
<dbReference type="EMBL" id="CP070496">
    <property type="protein sequence ID" value="QSB04177.1"/>
    <property type="molecule type" value="Genomic_DNA"/>
</dbReference>
<evidence type="ECO:0000256" key="2">
    <source>
        <dbReference type="ARBA" id="ARBA00022741"/>
    </source>
</evidence>
<dbReference type="PROSITE" id="PS50893">
    <property type="entry name" value="ABC_TRANSPORTER_2"/>
    <property type="match status" value="1"/>
</dbReference>
<evidence type="ECO:0000256" key="3">
    <source>
        <dbReference type="ARBA" id="ARBA00022840"/>
    </source>
</evidence>
<dbReference type="InterPro" id="IPR017871">
    <property type="entry name" value="ABC_transporter-like_CS"/>
</dbReference>
<evidence type="ECO:0000313" key="5">
    <source>
        <dbReference type="EMBL" id="QSB04177.1"/>
    </source>
</evidence>
<accession>A0A895XGZ3</accession>
<proteinExistence type="predicted"/>
<keyword evidence="1" id="KW-0813">Transport</keyword>
<dbReference type="GO" id="GO:0022857">
    <property type="term" value="F:transmembrane transporter activity"/>
    <property type="evidence" value="ECO:0007669"/>
    <property type="project" value="UniProtKB-ARBA"/>
</dbReference>
<protein>
    <submittedName>
        <fullName evidence="5">ABC transporter ATP-binding protein</fullName>
    </submittedName>
</protein>
<dbReference type="GO" id="GO:0005524">
    <property type="term" value="F:ATP binding"/>
    <property type="evidence" value="ECO:0007669"/>
    <property type="project" value="UniProtKB-KW"/>
</dbReference>
<dbReference type="PROSITE" id="PS00211">
    <property type="entry name" value="ABC_TRANSPORTER_1"/>
    <property type="match status" value="1"/>
</dbReference>
<reference evidence="5" key="1">
    <citation type="submission" date="2021-02" db="EMBL/GenBank/DDBJ databases">
        <title>Natronoglycomyces albus gen. nov., sp. nov, a haloalkaliphilic actinobacterium from a soda solonchak soil.</title>
        <authorList>
            <person name="Sorokin D.Y."/>
            <person name="Khijniak T.V."/>
            <person name="Zakharycheva A.P."/>
            <person name="Boueva O.V."/>
            <person name="Ariskina E.V."/>
            <person name="Hahnke R.L."/>
            <person name="Bunk B."/>
            <person name="Sproer C."/>
            <person name="Schumann P."/>
            <person name="Evtushenko L.I."/>
            <person name="Kublanov I.V."/>
        </authorList>
    </citation>
    <scope>NUCLEOTIDE SEQUENCE</scope>
    <source>
        <strain evidence="5">DSM 106290</strain>
    </source>
</reference>
<dbReference type="SMART" id="SM00382">
    <property type="entry name" value="AAA"/>
    <property type="match status" value="1"/>
</dbReference>
<dbReference type="InterPro" id="IPR017911">
    <property type="entry name" value="MacB-like_ATP-bd"/>
</dbReference>
<dbReference type="GO" id="GO:0016887">
    <property type="term" value="F:ATP hydrolysis activity"/>
    <property type="evidence" value="ECO:0007669"/>
    <property type="project" value="InterPro"/>
</dbReference>
<sequence>MTNPIIELRGLQRTFPGPPQVRALRDATFTIAPGETVAMTGPSGSGKSTLLNQLGLLDTPTGGHYAIDGTRANDLPERRRTRLRAAVLGFVFQAAHLVSHLDVRANVTVPLAHIGVPRRQRSARAELALQAVGLDHRLRAAPATLSGGERQRVAIARAIVTRPRVLLCDEPTGNLDSENTEAVLALLTDLSREHTVVIVTHEAEVAKRCDRTISVLDGVARG</sequence>
<dbReference type="AlphaFoldDB" id="A0A895XGZ3"/>
<keyword evidence="2" id="KW-0547">Nucleotide-binding</keyword>
<dbReference type="PANTHER" id="PTHR24220:SF86">
    <property type="entry name" value="ABC TRANSPORTER ABCH.1"/>
    <property type="match status" value="1"/>
</dbReference>
<dbReference type="InterPro" id="IPR003439">
    <property type="entry name" value="ABC_transporter-like_ATP-bd"/>
</dbReference>
<evidence type="ECO:0000259" key="4">
    <source>
        <dbReference type="PROSITE" id="PS50893"/>
    </source>
</evidence>
<dbReference type="GO" id="GO:0005886">
    <property type="term" value="C:plasma membrane"/>
    <property type="evidence" value="ECO:0007669"/>
    <property type="project" value="TreeGrafter"/>
</dbReference>
<evidence type="ECO:0000256" key="1">
    <source>
        <dbReference type="ARBA" id="ARBA00022448"/>
    </source>
</evidence>
<keyword evidence="3 5" id="KW-0067">ATP-binding</keyword>
<dbReference type="PANTHER" id="PTHR24220">
    <property type="entry name" value="IMPORT ATP-BINDING PROTEIN"/>
    <property type="match status" value="1"/>
</dbReference>
<dbReference type="FunFam" id="3.40.50.300:FF:000032">
    <property type="entry name" value="Export ABC transporter ATP-binding protein"/>
    <property type="match status" value="1"/>
</dbReference>
<dbReference type="Proteomes" id="UP000662939">
    <property type="component" value="Chromosome"/>
</dbReference>
<dbReference type="CDD" id="cd03255">
    <property type="entry name" value="ABC_MJ0796_LolCDE_FtsE"/>
    <property type="match status" value="1"/>
</dbReference>